<dbReference type="GO" id="GO:0020037">
    <property type="term" value="F:heme binding"/>
    <property type="evidence" value="ECO:0007669"/>
    <property type="project" value="InterPro"/>
</dbReference>
<dbReference type="GO" id="GO:0019825">
    <property type="term" value="F:oxygen binding"/>
    <property type="evidence" value="ECO:0007669"/>
    <property type="project" value="InterPro"/>
</dbReference>
<dbReference type="SUPFAM" id="SSF46458">
    <property type="entry name" value="Globin-like"/>
    <property type="match status" value="1"/>
</dbReference>
<dbReference type="CDD" id="cd01040">
    <property type="entry name" value="Mb-like"/>
    <property type="match status" value="1"/>
</dbReference>
<dbReference type="RefSeq" id="WP_038656587.1">
    <property type="nucleotide sequence ID" value="NZ_JBITTV010000013.1"/>
</dbReference>
<feature type="domain" description="Globin" evidence="2">
    <location>
        <begin position="1"/>
        <end position="130"/>
    </location>
</feature>
<name>A0A023WMM5_STUST</name>
<dbReference type="InterPro" id="IPR009050">
    <property type="entry name" value="Globin-like_sf"/>
</dbReference>
<sequence>MKDTNRVMQSYGRCCASPDFFDDFYTAFLASSPAVREKFVRTDMTAQKQLLRAGILNLVLFARGMPDTKLRALGKSHSREQLNIHPELYDLWIAALLKTIGQHDGDLEQQDLQAWRTVLNKGIDVIKAGY</sequence>
<keyword evidence="1" id="KW-0408">Iron</keyword>
<dbReference type="OrthoDB" id="980856at2"/>
<keyword evidence="1" id="KW-0561">Oxygen transport</keyword>
<comment type="similarity">
    <text evidence="1">Belongs to the globin family.</text>
</comment>
<dbReference type="Gene3D" id="1.10.490.10">
    <property type="entry name" value="Globins"/>
    <property type="match status" value="1"/>
</dbReference>
<dbReference type="PROSITE" id="PS01033">
    <property type="entry name" value="GLOBIN"/>
    <property type="match status" value="1"/>
</dbReference>
<protein>
    <submittedName>
        <fullName evidence="3">Globin</fullName>
    </submittedName>
</protein>
<dbReference type="Proteomes" id="UP000025238">
    <property type="component" value="Chromosome"/>
</dbReference>
<dbReference type="InterPro" id="IPR000971">
    <property type="entry name" value="Globin"/>
</dbReference>
<reference evidence="3 5" key="1">
    <citation type="submission" date="2014-03" db="EMBL/GenBank/DDBJ databases">
        <title>Complete genome sequence of Pseudomonas stutzeri 19SMN4.</title>
        <authorList>
            <person name="Brunet-Galmes I."/>
            <person name="Nogales B."/>
            <person name="Busquets A."/>
            <person name="Pena A."/>
            <person name="Gomila M."/>
            <person name="Garcia-Valdes E."/>
            <person name="Lalucat J."/>
            <person name="Bennasar A."/>
            <person name="Bosch R."/>
        </authorList>
    </citation>
    <scope>NUCLEOTIDE SEQUENCE [LARGE SCALE GENOMIC DNA]</scope>
    <source>
        <strain evidence="3 5">19SMN4</strain>
    </source>
</reference>
<accession>A0A023WMM5</accession>
<dbReference type="Pfam" id="PF00042">
    <property type="entry name" value="Globin"/>
    <property type="match status" value="1"/>
</dbReference>
<organism evidence="3 5">
    <name type="scientific">Stutzerimonas stutzeri</name>
    <name type="common">Pseudomonas stutzeri</name>
    <dbReference type="NCBI Taxonomy" id="316"/>
    <lineage>
        <taxon>Bacteria</taxon>
        <taxon>Pseudomonadati</taxon>
        <taxon>Pseudomonadota</taxon>
        <taxon>Gammaproteobacteria</taxon>
        <taxon>Pseudomonadales</taxon>
        <taxon>Pseudomonadaceae</taxon>
        <taxon>Stutzerimonas</taxon>
    </lineage>
</organism>
<evidence type="ECO:0000313" key="6">
    <source>
        <dbReference type="Proteomes" id="UP000032439"/>
    </source>
</evidence>
<gene>
    <name evidence="4" type="ORF">LO50_05630</name>
    <name evidence="3" type="ORF">UIB01_02595</name>
</gene>
<evidence type="ECO:0000313" key="5">
    <source>
        <dbReference type="Proteomes" id="UP000025238"/>
    </source>
</evidence>
<dbReference type="AlphaFoldDB" id="A0A023WMM5"/>
<evidence type="ECO:0000313" key="4">
    <source>
        <dbReference type="EMBL" id="KIZ37460.1"/>
    </source>
</evidence>
<evidence type="ECO:0000259" key="2">
    <source>
        <dbReference type="PROSITE" id="PS01033"/>
    </source>
</evidence>
<dbReference type="EMBL" id="JXXD01000039">
    <property type="protein sequence ID" value="KIZ37460.1"/>
    <property type="molecule type" value="Genomic_DNA"/>
</dbReference>
<dbReference type="InterPro" id="IPR012292">
    <property type="entry name" value="Globin/Proto"/>
</dbReference>
<evidence type="ECO:0000256" key="1">
    <source>
        <dbReference type="RuleBase" id="RU000356"/>
    </source>
</evidence>
<reference evidence="4 6" key="2">
    <citation type="submission" date="2014-11" db="EMBL/GenBank/DDBJ databases">
        <title>Genomics and ecophysiology of heterotrophic nitrogen fixing bacteria isolated from estuarine surface water.</title>
        <authorList>
            <person name="Bentzon-Tilia M."/>
            <person name="Severin I."/>
            <person name="Hansen L.H."/>
            <person name="Riemann L."/>
        </authorList>
    </citation>
    <scope>NUCLEOTIDE SEQUENCE [LARGE SCALE GENOMIC DNA]</scope>
    <source>
        <strain evidence="4 6">BAL361</strain>
    </source>
</reference>
<keyword evidence="1" id="KW-0349">Heme</keyword>
<keyword evidence="1" id="KW-0813">Transport</keyword>
<dbReference type="EMBL" id="CP007509">
    <property type="protein sequence ID" value="AHY41408.1"/>
    <property type="molecule type" value="Genomic_DNA"/>
</dbReference>
<dbReference type="PATRIC" id="fig|316.110.peg.3463"/>
<dbReference type="Proteomes" id="UP000032439">
    <property type="component" value="Unassembled WGS sequence"/>
</dbReference>
<proteinExistence type="inferred from homology"/>
<dbReference type="InterPro" id="IPR044399">
    <property type="entry name" value="Mb-like_M"/>
</dbReference>
<dbReference type="GO" id="GO:0005344">
    <property type="term" value="F:oxygen carrier activity"/>
    <property type="evidence" value="ECO:0007669"/>
    <property type="project" value="UniProtKB-KW"/>
</dbReference>
<dbReference type="KEGG" id="pstu:UIB01_02595"/>
<evidence type="ECO:0000313" key="3">
    <source>
        <dbReference type="EMBL" id="AHY41408.1"/>
    </source>
</evidence>
<keyword evidence="1" id="KW-0479">Metal-binding</keyword>